<organism evidence="2 3">
    <name type="scientific">Phyllobacterium sophorae</name>
    <dbReference type="NCBI Taxonomy" id="1520277"/>
    <lineage>
        <taxon>Bacteria</taxon>
        <taxon>Pseudomonadati</taxon>
        <taxon>Pseudomonadota</taxon>
        <taxon>Alphaproteobacteria</taxon>
        <taxon>Hyphomicrobiales</taxon>
        <taxon>Phyllobacteriaceae</taxon>
        <taxon>Phyllobacterium</taxon>
    </lineage>
</organism>
<dbReference type="RefSeq" id="WP_106664213.1">
    <property type="nucleotide sequence ID" value="NZ_PGGM01000004.1"/>
</dbReference>
<evidence type="ECO:0000256" key="1">
    <source>
        <dbReference type="SAM" id="Coils"/>
    </source>
</evidence>
<keyword evidence="3" id="KW-1185">Reference proteome</keyword>
<dbReference type="Proteomes" id="UP000241764">
    <property type="component" value="Unassembled WGS sequence"/>
</dbReference>
<evidence type="ECO:0000313" key="2">
    <source>
        <dbReference type="EMBL" id="PSH64668.1"/>
    </source>
</evidence>
<evidence type="ECO:0008006" key="4">
    <source>
        <dbReference type="Google" id="ProtNLM"/>
    </source>
</evidence>
<dbReference type="InterPro" id="IPR056909">
    <property type="entry name" value="SU10_portal"/>
</dbReference>
<reference evidence="3" key="1">
    <citation type="submission" date="2017-11" db="EMBL/GenBank/DDBJ databases">
        <authorList>
            <person name="Kuznetsova I."/>
            <person name="Sazanova A."/>
            <person name="Chirak E."/>
            <person name="Safronova V."/>
            <person name="Willems A."/>
        </authorList>
    </citation>
    <scope>NUCLEOTIDE SEQUENCE [LARGE SCALE GENOMIC DNA]</scope>
    <source>
        <strain evidence="3">CCBAU 03422</strain>
    </source>
</reference>
<evidence type="ECO:0000313" key="3">
    <source>
        <dbReference type="Proteomes" id="UP000241764"/>
    </source>
</evidence>
<dbReference type="EMBL" id="PGGM01000004">
    <property type="protein sequence ID" value="PSH64668.1"/>
    <property type="molecule type" value="Genomic_DNA"/>
</dbReference>
<protein>
    <recommendedName>
        <fullName evidence="4">Portal protein</fullName>
    </recommendedName>
</protein>
<feature type="coiled-coil region" evidence="1">
    <location>
        <begin position="696"/>
        <end position="723"/>
    </location>
</feature>
<name>A0A2P7BDY5_9HYPH</name>
<sequence length="749" mass="84389">MAERKKLTEDEIGGLVQQYVSRSIDYDRQEYRSNRVKAIEYVRGELRDVPADEGTSQITSSDVGDVIGWILPGLMRVFFAGDNLVTYEPHGPEDEESAAQATDYVNYILTKELDGYRIFNGVFYDSLLHGNGVVKHWWEPYEKATVHIFHNLTEAQAALILSEEGVEVLEQDVFEEVVQPEVPQTPLPVGNLPQLPPMVTNLYNLKVKKVESTGCLKVVVVPPEEFLIDAVATCIEDAKFVAQRTFLTRSELIEKGFDEDLVYKLPAFGGDLSFDRVQVSRREQIGSLWTSSGIDSSTDEIEIIEAYVKCDYNGDGIAETLQVFMGGSGTSVVLDWQEWEGDYPFSDFIAEPVPHRWLGRSVFNEVEDVQRVKTVLIRQMLNNLYQSNIPDRIVDEERIINPDSLYDRQIGNVIRVNGDPASAVFTTSVPFIAGEALKGLQYMDEVVERRTGASKATMALDLDALQHQTATAVNAAQTASYSKIELIARNFAEMGFKRFFKCLLKLVVQNQDMPRTVRLRNKWVEYDPRGWNASMDTSVSVGLGSGSRDKDLMMLQQIAAKQEQIIAQSGPTNPISGVDKYVTTLRKMVEVSGIKNTEQFFNEITPEALQQLSQPQQQQPDPEVAKAQAEMQVKQQKAQFDAQQAQQKAQADFALEQQKMAAELQAEREKNAMTLQVTREKHELDMQMAREKAEFEIQHKREVALLEAQLRREEMQIEAQITREANAMKIAQGAQGGFDTNIVKADLSE</sequence>
<gene>
    <name evidence="2" type="ORF">CU103_12355</name>
</gene>
<dbReference type="Pfam" id="PF23899">
    <property type="entry name" value="SU10_portal"/>
    <property type="match status" value="1"/>
</dbReference>
<comment type="caution">
    <text evidence="2">The sequence shown here is derived from an EMBL/GenBank/DDBJ whole genome shotgun (WGS) entry which is preliminary data.</text>
</comment>
<proteinExistence type="predicted"/>
<keyword evidence="1" id="KW-0175">Coiled coil</keyword>
<dbReference type="AlphaFoldDB" id="A0A2P7BDY5"/>
<dbReference type="OrthoDB" id="5464900at2"/>
<accession>A0A2P7BDY5</accession>